<organism evidence="2 3">
    <name type="scientific">Paenarthrobacter nicotinovorans</name>
    <name type="common">Arthrobacter nicotinovorans</name>
    <dbReference type="NCBI Taxonomy" id="29320"/>
    <lineage>
        <taxon>Bacteria</taxon>
        <taxon>Bacillati</taxon>
        <taxon>Actinomycetota</taxon>
        <taxon>Actinomycetes</taxon>
        <taxon>Micrococcales</taxon>
        <taxon>Micrococcaceae</taxon>
        <taxon>Paenarthrobacter</taxon>
    </lineage>
</organism>
<dbReference type="Pfam" id="PF08713">
    <property type="entry name" value="DNA_alkylation"/>
    <property type="match status" value="1"/>
</dbReference>
<feature type="compositionally biased region" description="Basic and acidic residues" evidence="1">
    <location>
        <begin position="1"/>
        <end position="20"/>
    </location>
</feature>
<dbReference type="Gene3D" id="1.25.10.90">
    <property type="match status" value="1"/>
</dbReference>
<name>A0ABV0GU49_PAENI</name>
<dbReference type="EMBL" id="JBBMFV010000004">
    <property type="protein sequence ID" value="MEO3942111.1"/>
    <property type="molecule type" value="Genomic_DNA"/>
</dbReference>
<accession>A0ABV0GU49</accession>
<comment type="caution">
    <text evidence="2">The sequence shown here is derived from an EMBL/GenBank/DDBJ whole genome shotgun (WGS) entry which is preliminary data.</text>
</comment>
<dbReference type="PANTHER" id="PTHR34070">
    <property type="entry name" value="ARMADILLO-TYPE FOLD"/>
    <property type="match status" value="1"/>
</dbReference>
<reference evidence="2 3" key="1">
    <citation type="journal article" date="2024" name="Appl. Microbiol. Biotechnol.">
        <title>Biosynthetic gene clusters with biotechnological applications in novel Antarctic isolates from Actinomycetota.</title>
        <authorList>
            <person name="Bruna P."/>
            <person name="Nunez-Montero K."/>
            <person name="Contreras M.J."/>
            <person name="Leal K."/>
            <person name="Garcia M."/>
            <person name="Abanto M."/>
            <person name="Barrientos L."/>
        </authorList>
    </citation>
    <scope>NUCLEOTIDE SEQUENCE [LARGE SCALE GENOMIC DNA]</scope>
    <source>
        <strain evidence="2 3">Se16.17</strain>
    </source>
</reference>
<dbReference type="InterPro" id="IPR016024">
    <property type="entry name" value="ARM-type_fold"/>
</dbReference>
<sequence length="269" mass="30389">MTPKDGRGPKGGKAPKDRKPAAPAPGTEPTAVAFLERLKIRQSDVEQAKYRRYFKTGKGDYAEGDFFMGVRMGEVFTLAKEFAAMSLEDIEMLLEQDIHEARAGAVKIMALQAQKKKTTEERRRELYGLYLRRHDRINNWDLVDLGAGNVVGGWLLNKPRDPLYSLARSQNMWERRTAIVATSAFIREGQLDDTFAIAALLLGDKEDLIHKAVGGWVRDAGRSSRERLLAFLDEHAATMPRTALRYAIEHFGKEQRSYYLTLKDRVSSG</sequence>
<keyword evidence="3" id="KW-1185">Reference proteome</keyword>
<feature type="region of interest" description="Disordered" evidence="1">
    <location>
        <begin position="1"/>
        <end position="28"/>
    </location>
</feature>
<evidence type="ECO:0000256" key="1">
    <source>
        <dbReference type="SAM" id="MobiDB-lite"/>
    </source>
</evidence>
<proteinExistence type="predicted"/>
<dbReference type="RefSeq" id="WP_347782884.1">
    <property type="nucleotide sequence ID" value="NZ_JBBMFV010000004.1"/>
</dbReference>
<protein>
    <submittedName>
        <fullName evidence="2">DNA alkylation repair protein</fullName>
    </submittedName>
</protein>
<evidence type="ECO:0000313" key="3">
    <source>
        <dbReference type="Proteomes" id="UP001448614"/>
    </source>
</evidence>
<dbReference type="PANTHER" id="PTHR34070:SF1">
    <property type="entry name" value="DNA ALKYLATION REPAIR PROTEIN"/>
    <property type="match status" value="1"/>
</dbReference>
<dbReference type="InterPro" id="IPR014825">
    <property type="entry name" value="DNA_alkylation"/>
</dbReference>
<dbReference type="CDD" id="cd06561">
    <property type="entry name" value="AlkD_like"/>
    <property type="match status" value="1"/>
</dbReference>
<gene>
    <name evidence="2" type="ORF">V3C41_13600</name>
</gene>
<dbReference type="Proteomes" id="UP001448614">
    <property type="component" value="Unassembled WGS sequence"/>
</dbReference>
<dbReference type="SUPFAM" id="SSF48371">
    <property type="entry name" value="ARM repeat"/>
    <property type="match status" value="1"/>
</dbReference>
<evidence type="ECO:0000313" key="2">
    <source>
        <dbReference type="EMBL" id="MEO3942111.1"/>
    </source>
</evidence>